<dbReference type="RefSeq" id="WP_185659398.1">
    <property type="nucleotide sequence ID" value="NZ_CAWPOO010000006.1"/>
</dbReference>
<dbReference type="Proteomes" id="UP000526501">
    <property type="component" value="Unassembled WGS sequence"/>
</dbReference>
<keyword evidence="4 7" id="KW-0812">Transmembrane</keyword>
<evidence type="ECO:0000256" key="8">
    <source>
        <dbReference type="SAM" id="Phobius"/>
    </source>
</evidence>
<keyword evidence="3" id="KW-1003">Cell membrane</keyword>
<dbReference type="InterPro" id="IPR003400">
    <property type="entry name" value="ExbD"/>
</dbReference>
<dbReference type="EMBL" id="JACHVC010000006">
    <property type="protein sequence ID" value="MBC2605523.1"/>
    <property type="molecule type" value="Genomic_DNA"/>
</dbReference>
<dbReference type="GO" id="GO:0022857">
    <property type="term" value="F:transmembrane transporter activity"/>
    <property type="evidence" value="ECO:0007669"/>
    <property type="project" value="InterPro"/>
</dbReference>
<keyword evidence="5 8" id="KW-1133">Transmembrane helix</keyword>
<name>A0A7X1E7U9_9BACT</name>
<evidence type="ECO:0000313" key="9">
    <source>
        <dbReference type="EMBL" id="MBC2605523.1"/>
    </source>
</evidence>
<dbReference type="AlphaFoldDB" id="A0A7X1E7U9"/>
<keyword evidence="10" id="KW-1185">Reference proteome</keyword>
<evidence type="ECO:0000256" key="1">
    <source>
        <dbReference type="ARBA" id="ARBA00004162"/>
    </source>
</evidence>
<comment type="subcellular location">
    <subcellularLocation>
        <location evidence="1">Cell membrane</location>
        <topology evidence="1">Single-pass membrane protein</topology>
    </subcellularLocation>
    <subcellularLocation>
        <location evidence="7">Cell membrane</location>
        <topology evidence="7">Single-pass type II membrane protein</topology>
    </subcellularLocation>
</comment>
<dbReference type="GO" id="GO:0005886">
    <property type="term" value="C:plasma membrane"/>
    <property type="evidence" value="ECO:0007669"/>
    <property type="project" value="UniProtKB-SubCell"/>
</dbReference>
<evidence type="ECO:0000256" key="2">
    <source>
        <dbReference type="ARBA" id="ARBA00005811"/>
    </source>
</evidence>
<evidence type="ECO:0000256" key="6">
    <source>
        <dbReference type="ARBA" id="ARBA00023136"/>
    </source>
</evidence>
<accession>A0A7X1E7U9</accession>
<keyword evidence="6 8" id="KW-0472">Membrane</keyword>
<organism evidence="9 10">
    <name type="scientific">Pelagicoccus albus</name>
    <dbReference type="NCBI Taxonomy" id="415222"/>
    <lineage>
        <taxon>Bacteria</taxon>
        <taxon>Pseudomonadati</taxon>
        <taxon>Verrucomicrobiota</taxon>
        <taxon>Opitutia</taxon>
        <taxon>Puniceicoccales</taxon>
        <taxon>Pelagicoccaceae</taxon>
        <taxon>Pelagicoccus</taxon>
    </lineage>
</organism>
<evidence type="ECO:0000313" key="10">
    <source>
        <dbReference type="Proteomes" id="UP000526501"/>
    </source>
</evidence>
<reference evidence="9 10" key="1">
    <citation type="submission" date="2020-07" db="EMBL/GenBank/DDBJ databases">
        <authorList>
            <person name="Feng X."/>
        </authorList>
    </citation>
    <scope>NUCLEOTIDE SEQUENCE [LARGE SCALE GENOMIC DNA]</scope>
    <source>
        <strain evidence="9 10">JCM23202</strain>
    </source>
</reference>
<evidence type="ECO:0000256" key="3">
    <source>
        <dbReference type="ARBA" id="ARBA00022475"/>
    </source>
</evidence>
<protein>
    <submittedName>
        <fullName evidence="9">Biopolymer transporter ExbD</fullName>
    </submittedName>
</protein>
<sequence length="137" mass="15217">MRNRKNLNSDDETTDINISPLIDMVFILLIFFIVTTVFVEESGLAANTPDPTSNPQNQDEEKELVSFLVRRNGQVMYKDRDVGIGAVRGIVAPAMRQEEHPITVNVEPEAQMRLVVAVIDECESGGAPQVTMKTVTE</sequence>
<dbReference type="GO" id="GO:0015031">
    <property type="term" value="P:protein transport"/>
    <property type="evidence" value="ECO:0007669"/>
    <property type="project" value="UniProtKB-KW"/>
</dbReference>
<comment type="caution">
    <text evidence="9">The sequence shown here is derived from an EMBL/GenBank/DDBJ whole genome shotgun (WGS) entry which is preliminary data.</text>
</comment>
<proteinExistence type="inferred from homology"/>
<dbReference type="PANTHER" id="PTHR30558">
    <property type="entry name" value="EXBD MEMBRANE COMPONENT OF PMF-DRIVEN MACROMOLECULE IMPORT SYSTEM"/>
    <property type="match status" value="1"/>
</dbReference>
<dbReference type="Pfam" id="PF02472">
    <property type="entry name" value="ExbD"/>
    <property type="match status" value="1"/>
</dbReference>
<gene>
    <name evidence="9" type="ORF">H5P27_05655</name>
</gene>
<keyword evidence="7" id="KW-0813">Transport</keyword>
<evidence type="ECO:0000256" key="4">
    <source>
        <dbReference type="ARBA" id="ARBA00022692"/>
    </source>
</evidence>
<comment type="similarity">
    <text evidence="2 7">Belongs to the ExbD/TolR family.</text>
</comment>
<evidence type="ECO:0000256" key="5">
    <source>
        <dbReference type="ARBA" id="ARBA00022989"/>
    </source>
</evidence>
<keyword evidence="7" id="KW-0653">Protein transport</keyword>
<evidence type="ECO:0000256" key="7">
    <source>
        <dbReference type="RuleBase" id="RU003879"/>
    </source>
</evidence>
<feature type="transmembrane region" description="Helical" evidence="8">
    <location>
        <begin position="21"/>
        <end position="39"/>
    </location>
</feature>